<evidence type="ECO:0000313" key="2">
    <source>
        <dbReference type="Proteomes" id="UP000887540"/>
    </source>
</evidence>
<keyword evidence="2" id="KW-1185">Reference proteome</keyword>
<dbReference type="AlphaFoldDB" id="A0A914EP85"/>
<sequence length="81" mass="8853">MKVYFVILAVLILAVSLRANDEEQLRADDEAKSSLTSNVQRSGELGLRARRNPKPCPCPCPKPDPCPGPQCWGNYGDSCCC</sequence>
<dbReference type="Proteomes" id="UP000887540">
    <property type="component" value="Unplaced"/>
</dbReference>
<protein>
    <submittedName>
        <fullName evidence="3">Uncharacterized protein</fullName>
    </submittedName>
</protein>
<feature type="signal peptide" evidence="1">
    <location>
        <begin position="1"/>
        <end position="19"/>
    </location>
</feature>
<reference evidence="3" key="1">
    <citation type="submission" date="2022-11" db="UniProtKB">
        <authorList>
            <consortium name="WormBaseParasite"/>
        </authorList>
    </citation>
    <scope>IDENTIFICATION</scope>
</reference>
<proteinExistence type="predicted"/>
<feature type="chain" id="PRO_5037691614" evidence="1">
    <location>
        <begin position="20"/>
        <end position="81"/>
    </location>
</feature>
<evidence type="ECO:0000256" key="1">
    <source>
        <dbReference type="SAM" id="SignalP"/>
    </source>
</evidence>
<accession>A0A914EP85</accession>
<keyword evidence="1" id="KW-0732">Signal</keyword>
<dbReference type="WBParaSite" id="ACRNAN_scaffold9454.g6560.t1">
    <property type="protein sequence ID" value="ACRNAN_scaffold9454.g6560.t1"/>
    <property type="gene ID" value="ACRNAN_scaffold9454.g6560"/>
</dbReference>
<name>A0A914EP85_9BILA</name>
<evidence type="ECO:0000313" key="3">
    <source>
        <dbReference type="WBParaSite" id="ACRNAN_scaffold9454.g6560.t1"/>
    </source>
</evidence>
<organism evidence="2 3">
    <name type="scientific">Acrobeloides nanus</name>
    <dbReference type="NCBI Taxonomy" id="290746"/>
    <lineage>
        <taxon>Eukaryota</taxon>
        <taxon>Metazoa</taxon>
        <taxon>Ecdysozoa</taxon>
        <taxon>Nematoda</taxon>
        <taxon>Chromadorea</taxon>
        <taxon>Rhabditida</taxon>
        <taxon>Tylenchina</taxon>
        <taxon>Cephalobomorpha</taxon>
        <taxon>Cephaloboidea</taxon>
        <taxon>Cephalobidae</taxon>
        <taxon>Acrobeloides</taxon>
    </lineage>
</organism>